<dbReference type="EMBL" id="GEDG01028709">
    <property type="protein sequence ID" value="JAP13006.1"/>
    <property type="molecule type" value="Transcribed_RNA"/>
</dbReference>
<reference evidence="2" key="1">
    <citation type="submission" date="2015-12" db="EMBL/GenBank/DDBJ databases">
        <title>Gene expression during late stages of embryo sac development: a critical building block for successful pollen-pistil interactions.</title>
        <authorList>
            <person name="Liu Y."/>
            <person name="Joly V."/>
            <person name="Sabar M."/>
            <person name="Matton D.P."/>
        </authorList>
    </citation>
    <scope>NUCLEOTIDE SEQUENCE</scope>
</reference>
<proteinExistence type="predicted"/>
<sequence length="118" mass="13277">MSGDGREENGSDETQCTLEPTKQVLKSSPMELIMEIVRMLSLGRINSIIKLLYLGRLLGNSCYFEMSRLQSPKTSPNSIDNHIAATCSHFKGARYGDKLQSCHINVRMLSRWISSIKL</sequence>
<feature type="region of interest" description="Disordered" evidence="1">
    <location>
        <begin position="1"/>
        <end position="20"/>
    </location>
</feature>
<dbReference type="AlphaFoldDB" id="A0A0V0GY28"/>
<organism evidence="2">
    <name type="scientific">Solanum chacoense</name>
    <name type="common">Chaco potato</name>
    <dbReference type="NCBI Taxonomy" id="4108"/>
    <lineage>
        <taxon>Eukaryota</taxon>
        <taxon>Viridiplantae</taxon>
        <taxon>Streptophyta</taxon>
        <taxon>Embryophyta</taxon>
        <taxon>Tracheophyta</taxon>
        <taxon>Spermatophyta</taxon>
        <taxon>Magnoliopsida</taxon>
        <taxon>eudicotyledons</taxon>
        <taxon>Gunneridae</taxon>
        <taxon>Pentapetalae</taxon>
        <taxon>asterids</taxon>
        <taxon>lamiids</taxon>
        <taxon>Solanales</taxon>
        <taxon>Solanaceae</taxon>
        <taxon>Solanoideae</taxon>
        <taxon>Solaneae</taxon>
        <taxon>Solanum</taxon>
    </lineage>
</organism>
<evidence type="ECO:0000256" key="1">
    <source>
        <dbReference type="SAM" id="MobiDB-lite"/>
    </source>
</evidence>
<evidence type="ECO:0000313" key="2">
    <source>
        <dbReference type="EMBL" id="JAP13006.1"/>
    </source>
</evidence>
<protein>
    <submittedName>
        <fullName evidence="2">Putative ovule protein</fullName>
    </submittedName>
</protein>
<name>A0A0V0GY28_SOLCH</name>
<accession>A0A0V0GY28</accession>